<keyword evidence="2" id="KW-1003">Cell membrane</keyword>
<proteinExistence type="predicted"/>
<evidence type="ECO:0000256" key="6">
    <source>
        <dbReference type="SAM" id="Phobius"/>
    </source>
</evidence>
<evidence type="ECO:0000256" key="2">
    <source>
        <dbReference type="ARBA" id="ARBA00022475"/>
    </source>
</evidence>
<feature type="transmembrane region" description="Helical" evidence="6">
    <location>
        <begin position="220"/>
        <end position="240"/>
    </location>
</feature>
<dbReference type="EMBL" id="CAFBMI010000070">
    <property type="protein sequence ID" value="CAB4903598.1"/>
    <property type="molecule type" value="Genomic_DNA"/>
</dbReference>
<feature type="transmembrane region" description="Helical" evidence="6">
    <location>
        <begin position="97"/>
        <end position="115"/>
    </location>
</feature>
<accession>A0A6J7GAT8</accession>
<feature type="transmembrane region" description="Helical" evidence="6">
    <location>
        <begin position="67"/>
        <end position="85"/>
    </location>
</feature>
<evidence type="ECO:0000256" key="1">
    <source>
        <dbReference type="ARBA" id="ARBA00004651"/>
    </source>
</evidence>
<dbReference type="AlphaFoldDB" id="A0A6J7GAT8"/>
<feature type="transmembrane region" description="Helical" evidence="6">
    <location>
        <begin position="166"/>
        <end position="186"/>
    </location>
</feature>
<dbReference type="GO" id="GO:0022857">
    <property type="term" value="F:transmembrane transporter activity"/>
    <property type="evidence" value="ECO:0007669"/>
    <property type="project" value="InterPro"/>
</dbReference>
<dbReference type="InterPro" id="IPR001851">
    <property type="entry name" value="ABC_transp_permease"/>
</dbReference>
<comment type="subcellular location">
    <subcellularLocation>
        <location evidence="1">Cell membrane</location>
        <topology evidence="1">Multi-pass membrane protein</topology>
    </subcellularLocation>
</comment>
<gene>
    <name evidence="7" type="ORF">UFOPK3558_00810</name>
</gene>
<dbReference type="CDD" id="cd06579">
    <property type="entry name" value="TM_PBP1_transp_AraH_like"/>
    <property type="match status" value="1"/>
</dbReference>
<evidence type="ECO:0000256" key="5">
    <source>
        <dbReference type="ARBA" id="ARBA00023136"/>
    </source>
</evidence>
<dbReference type="Pfam" id="PF02653">
    <property type="entry name" value="BPD_transp_2"/>
    <property type="match status" value="1"/>
</dbReference>
<feature type="transmembrane region" description="Helical" evidence="6">
    <location>
        <begin position="12"/>
        <end position="30"/>
    </location>
</feature>
<evidence type="ECO:0000256" key="4">
    <source>
        <dbReference type="ARBA" id="ARBA00022989"/>
    </source>
</evidence>
<feature type="transmembrane region" description="Helical" evidence="6">
    <location>
        <begin position="127"/>
        <end position="146"/>
    </location>
</feature>
<dbReference type="PANTHER" id="PTHR32196">
    <property type="entry name" value="ABC TRANSPORTER PERMEASE PROTEIN YPHD-RELATED-RELATED"/>
    <property type="match status" value="1"/>
</dbReference>
<keyword evidence="4 6" id="KW-1133">Transmembrane helix</keyword>
<sequence>MKRTIWINRLVDHLIWIVLALTIVVVALTIDGFFQFINLSNVLLHGTVLGLLSIGAAMALIGGEMDLSLGVNMGFVGYLVAWMSLGKGDVGSGWNLNPILAALIGIAVGVGIGWVNGSLVTRLKMNSFLVTLGTLIVLGGLTYVVNQARTLNGINPALLVLGGEKSFGVPNSVILAAFAFAIAVVISRFTSGGRRLYAVGSNAVAARAAGIDPGAVKRRMFMVAGGIAGVAGLLIIGELGSAPANVGQGVIFEVFAATVIGGVSLTGGRGSYFDVLGGVLLLSMIANALNLTAIDPFWVEPIRGFIILFAVFLDSQRESLRMWLLKHATSTNQSGSEAA</sequence>
<name>A0A6J7GAT8_9ZZZZ</name>
<evidence type="ECO:0000256" key="3">
    <source>
        <dbReference type="ARBA" id="ARBA00022692"/>
    </source>
</evidence>
<keyword evidence="3 6" id="KW-0812">Transmembrane</keyword>
<evidence type="ECO:0000313" key="7">
    <source>
        <dbReference type="EMBL" id="CAB4903598.1"/>
    </source>
</evidence>
<reference evidence="7" key="1">
    <citation type="submission" date="2020-05" db="EMBL/GenBank/DDBJ databases">
        <authorList>
            <person name="Chiriac C."/>
            <person name="Salcher M."/>
            <person name="Ghai R."/>
            <person name="Kavagutti S V."/>
        </authorList>
    </citation>
    <scope>NUCLEOTIDE SEQUENCE</scope>
</reference>
<organism evidence="7">
    <name type="scientific">freshwater metagenome</name>
    <dbReference type="NCBI Taxonomy" id="449393"/>
    <lineage>
        <taxon>unclassified sequences</taxon>
        <taxon>metagenomes</taxon>
        <taxon>ecological metagenomes</taxon>
    </lineage>
</organism>
<dbReference type="GO" id="GO:0005886">
    <property type="term" value="C:plasma membrane"/>
    <property type="evidence" value="ECO:0007669"/>
    <property type="project" value="UniProtKB-SubCell"/>
</dbReference>
<dbReference type="PANTHER" id="PTHR32196:SF72">
    <property type="entry name" value="RIBOSE IMPORT PERMEASE PROTEIN RBSC"/>
    <property type="match status" value="1"/>
</dbReference>
<feature type="transmembrane region" description="Helical" evidence="6">
    <location>
        <begin position="42"/>
        <end position="60"/>
    </location>
</feature>
<feature type="transmembrane region" description="Helical" evidence="6">
    <location>
        <begin position="272"/>
        <end position="291"/>
    </location>
</feature>
<protein>
    <submittedName>
        <fullName evidence="7">Unannotated protein</fullName>
    </submittedName>
</protein>
<keyword evidence="5 6" id="KW-0472">Membrane</keyword>
<feature type="transmembrane region" description="Helical" evidence="6">
    <location>
        <begin position="246"/>
        <end position="265"/>
    </location>
</feature>